<keyword evidence="6" id="KW-1185">Reference proteome</keyword>
<dbReference type="EMBL" id="JAPWTK010000663">
    <property type="protein sequence ID" value="KAJ8937324.1"/>
    <property type="molecule type" value="Genomic_DNA"/>
</dbReference>
<evidence type="ECO:0000256" key="4">
    <source>
        <dbReference type="SAM" id="SignalP"/>
    </source>
</evidence>
<accession>A0AAV8XH21</accession>
<dbReference type="AlphaFoldDB" id="A0AAV8XH21"/>
<keyword evidence="4" id="KW-0732">Signal</keyword>
<protein>
    <submittedName>
        <fullName evidence="5">Uncharacterized protein</fullName>
    </submittedName>
</protein>
<dbReference type="PANTHER" id="PTHR10380:SF241">
    <property type="entry name" value="CUTICULAR PROTEIN 47EG-RELATED"/>
    <property type="match status" value="1"/>
</dbReference>
<feature type="region of interest" description="Disordered" evidence="3">
    <location>
        <begin position="96"/>
        <end position="120"/>
    </location>
</feature>
<evidence type="ECO:0000256" key="2">
    <source>
        <dbReference type="PROSITE-ProRule" id="PRU00497"/>
    </source>
</evidence>
<dbReference type="PANTHER" id="PTHR10380">
    <property type="entry name" value="CUTICLE PROTEIN"/>
    <property type="match status" value="1"/>
</dbReference>
<dbReference type="GO" id="GO:0062129">
    <property type="term" value="C:chitin-based extracellular matrix"/>
    <property type="evidence" value="ECO:0007669"/>
    <property type="project" value="TreeGrafter"/>
</dbReference>
<evidence type="ECO:0000313" key="6">
    <source>
        <dbReference type="Proteomes" id="UP001162162"/>
    </source>
</evidence>
<reference evidence="5" key="1">
    <citation type="journal article" date="2023" name="Insect Mol. Biol.">
        <title>Genome sequencing provides insights into the evolution of gene families encoding plant cell wall-degrading enzymes in longhorned beetles.</title>
        <authorList>
            <person name="Shin N.R."/>
            <person name="Okamura Y."/>
            <person name="Kirsch R."/>
            <person name="Pauchet Y."/>
        </authorList>
    </citation>
    <scope>NUCLEOTIDE SEQUENCE</scope>
    <source>
        <strain evidence="5">AMC_N1</strain>
    </source>
</reference>
<evidence type="ECO:0000313" key="5">
    <source>
        <dbReference type="EMBL" id="KAJ8937324.1"/>
    </source>
</evidence>
<evidence type="ECO:0000256" key="1">
    <source>
        <dbReference type="ARBA" id="ARBA00022460"/>
    </source>
</evidence>
<evidence type="ECO:0000256" key="3">
    <source>
        <dbReference type="SAM" id="MobiDB-lite"/>
    </source>
</evidence>
<sequence length="140" mass="15187">FLLLFQVSLFYICVHLALSAPQGNTPEPIKIISQSNEISPDGGYQWSYESANGIKADETGTLKKTNDPENPEAIVAQGSFSYSDPEGNQISLTYTADDEGGFQPQGAHLPTPPPIPPNIQKALDWIASQPSTTERAGRRK</sequence>
<dbReference type="InterPro" id="IPR050468">
    <property type="entry name" value="Cuticle_Struct_Prot"/>
</dbReference>
<feature type="signal peptide" evidence="4">
    <location>
        <begin position="1"/>
        <end position="19"/>
    </location>
</feature>
<dbReference type="InterPro" id="IPR031311">
    <property type="entry name" value="CHIT_BIND_RR_consensus"/>
</dbReference>
<feature type="non-terminal residue" evidence="5">
    <location>
        <position position="1"/>
    </location>
</feature>
<feature type="chain" id="PRO_5043653450" evidence="4">
    <location>
        <begin position="20"/>
        <end position="140"/>
    </location>
</feature>
<dbReference type="PROSITE" id="PS51155">
    <property type="entry name" value="CHIT_BIND_RR_2"/>
    <property type="match status" value="1"/>
</dbReference>
<dbReference type="PRINTS" id="PR00947">
    <property type="entry name" value="CUTICLE"/>
</dbReference>
<organism evidence="5 6">
    <name type="scientific">Aromia moschata</name>
    <dbReference type="NCBI Taxonomy" id="1265417"/>
    <lineage>
        <taxon>Eukaryota</taxon>
        <taxon>Metazoa</taxon>
        <taxon>Ecdysozoa</taxon>
        <taxon>Arthropoda</taxon>
        <taxon>Hexapoda</taxon>
        <taxon>Insecta</taxon>
        <taxon>Pterygota</taxon>
        <taxon>Neoptera</taxon>
        <taxon>Endopterygota</taxon>
        <taxon>Coleoptera</taxon>
        <taxon>Polyphaga</taxon>
        <taxon>Cucujiformia</taxon>
        <taxon>Chrysomeloidea</taxon>
        <taxon>Cerambycidae</taxon>
        <taxon>Cerambycinae</taxon>
        <taxon>Callichromatini</taxon>
        <taxon>Aromia</taxon>
    </lineage>
</organism>
<name>A0AAV8XH21_9CUCU</name>
<gene>
    <name evidence="5" type="ORF">NQ318_008286</name>
</gene>
<dbReference type="InterPro" id="IPR000618">
    <property type="entry name" value="Insect_cuticle"/>
</dbReference>
<dbReference type="PROSITE" id="PS00233">
    <property type="entry name" value="CHIT_BIND_RR_1"/>
    <property type="match status" value="1"/>
</dbReference>
<dbReference type="Proteomes" id="UP001162162">
    <property type="component" value="Unassembled WGS sequence"/>
</dbReference>
<dbReference type="GO" id="GO:0008010">
    <property type="term" value="F:structural constituent of chitin-based larval cuticle"/>
    <property type="evidence" value="ECO:0007669"/>
    <property type="project" value="TreeGrafter"/>
</dbReference>
<comment type="caution">
    <text evidence="5">The sequence shown here is derived from an EMBL/GenBank/DDBJ whole genome shotgun (WGS) entry which is preliminary data.</text>
</comment>
<dbReference type="Pfam" id="PF00379">
    <property type="entry name" value="Chitin_bind_4"/>
    <property type="match status" value="1"/>
</dbReference>
<keyword evidence="1 2" id="KW-0193">Cuticle</keyword>
<proteinExistence type="predicted"/>